<evidence type="ECO:0000256" key="4">
    <source>
        <dbReference type="ARBA" id="ARBA00023125"/>
    </source>
</evidence>
<dbReference type="InterPro" id="IPR025944">
    <property type="entry name" value="Sigma_54_int_dom_CS"/>
</dbReference>
<dbReference type="InterPro" id="IPR003593">
    <property type="entry name" value="AAA+_ATPase"/>
</dbReference>
<feature type="domain" description="Response regulatory" evidence="9">
    <location>
        <begin position="4"/>
        <end position="118"/>
    </location>
</feature>
<dbReference type="GO" id="GO:0000160">
    <property type="term" value="P:phosphorelay signal transduction system"/>
    <property type="evidence" value="ECO:0007669"/>
    <property type="project" value="InterPro"/>
</dbReference>
<feature type="region of interest" description="Disordered" evidence="7">
    <location>
        <begin position="123"/>
        <end position="147"/>
    </location>
</feature>
<feature type="compositionally biased region" description="Basic and acidic residues" evidence="7">
    <location>
        <begin position="128"/>
        <end position="147"/>
    </location>
</feature>
<dbReference type="PANTHER" id="PTHR32071">
    <property type="entry name" value="TRANSCRIPTIONAL REGULATORY PROTEIN"/>
    <property type="match status" value="1"/>
</dbReference>
<evidence type="ECO:0000259" key="8">
    <source>
        <dbReference type="PROSITE" id="PS50045"/>
    </source>
</evidence>
<dbReference type="Gene3D" id="3.40.50.2300">
    <property type="match status" value="1"/>
</dbReference>
<dbReference type="STRING" id="333140.AWW68_15915"/>
<evidence type="ECO:0000256" key="2">
    <source>
        <dbReference type="ARBA" id="ARBA00022840"/>
    </source>
</evidence>
<proteinExistence type="predicted"/>
<dbReference type="SUPFAM" id="SSF52540">
    <property type="entry name" value="P-loop containing nucleoside triphosphate hydrolases"/>
    <property type="match status" value="1"/>
</dbReference>
<dbReference type="PROSITE" id="PS00676">
    <property type="entry name" value="SIGMA54_INTERACT_2"/>
    <property type="match status" value="1"/>
</dbReference>
<reference evidence="10 11" key="1">
    <citation type="submission" date="2016-01" db="EMBL/GenBank/DDBJ databases">
        <title>Genome sequencing of Roseivirga spongicola UST030701-084.</title>
        <authorList>
            <person name="Selvaratnam C."/>
            <person name="Thevarajoo S."/>
            <person name="Goh K.M."/>
            <person name="Ee R."/>
            <person name="Chan K.-G."/>
            <person name="Chong C.S."/>
        </authorList>
    </citation>
    <scope>NUCLEOTIDE SEQUENCE [LARGE SCALE GENOMIC DNA]</scope>
    <source>
        <strain evidence="10 11">UST030701-084</strain>
    </source>
</reference>
<keyword evidence="3" id="KW-0805">Transcription regulation</keyword>
<dbReference type="EMBL" id="LRPC01000028">
    <property type="protein sequence ID" value="KYG74136.1"/>
    <property type="molecule type" value="Genomic_DNA"/>
</dbReference>
<dbReference type="Proteomes" id="UP000075606">
    <property type="component" value="Unassembled WGS sequence"/>
</dbReference>
<dbReference type="Pfam" id="PF02954">
    <property type="entry name" value="HTH_8"/>
    <property type="match status" value="1"/>
</dbReference>
<dbReference type="InterPro" id="IPR002197">
    <property type="entry name" value="HTH_Fis"/>
</dbReference>
<dbReference type="InterPro" id="IPR001789">
    <property type="entry name" value="Sig_transdc_resp-reg_receiver"/>
</dbReference>
<comment type="caution">
    <text evidence="10">The sequence shown here is derived from an EMBL/GenBank/DDBJ whole genome shotgun (WGS) entry which is preliminary data.</text>
</comment>
<feature type="modified residue" description="4-aspartylphosphate" evidence="6">
    <location>
        <position position="53"/>
    </location>
</feature>
<dbReference type="SUPFAM" id="SSF46689">
    <property type="entry name" value="Homeodomain-like"/>
    <property type="match status" value="1"/>
</dbReference>
<name>A0A150X623_9BACT</name>
<dbReference type="GO" id="GO:0043565">
    <property type="term" value="F:sequence-specific DNA binding"/>
    <property type="evidence" value="ECO:0007669"/>
    <property type="project" value="InterPro"/>
</dbReference>
<dbReference type="GO" id="GO:0006355">
    <property type="term" value="P:regulation of DNA-templated transcription"/>
    <property type="evidence" value="ECO:0007669"/>
    <property type="project" value="InterPro"/>
</dbReference>
<dbReference type="Pfam" id="PF25601">
    <property type="entry name" value="AAA_lid_14"/>
    <property type="match status" value="1"/>
</dbReference>
<dbReference type="GO" id="GO:0005524">
    <property type="term" value="F:ATP binding"/>
    <property type="evidence" value="ECO:0007669"/>
    <property type="project" value="UniProtKB-KW"/>
</dbReference>
<dbReference type="InterPro" id="IPR027417">
    <property type="entry name" value="P-loop_NTPase"/>
</dbReference>
<protein>
    <submittedName>
        <fullName evidence="10">Two-component system response regulator</fullName>
    </submittedName>
</protein>
<dbReference type="RefSeq" id="WP_068223653.1">
    <property type="nucleotide sequence ID" value="NZ_CP139724.1"/>
</dbReference>
<dbReference type="InterPro" id="IPR025943">
    <property type="entry name" value="Sigma_54_int_dom_ATP-bd_2"/>
</dbReference>
<dbReference type="InterPro" id="IPR011006">
    <property type="entry name" value="CheY-like_superfamily"/>
</dbReference>
<dbReference type="SUPFAM" id="SSF52172">
    <property type="entry name" value="CheY-like"/>
    <property type="match status" value="1"/>
</dbReference>
<dbReference type="PROSITE" id="PS50045">
    <property type="entry name" value="SIGMA54_INTERACT_4"/>
    <property type="match status" value="1"/>
</dbReference>
<dbReference type="Gene3D" id="3.40.50.300">
    <property type="entry name" value="P-loop containing nucleotide triphosphate hydrolases"/>
    <property type="match status" value="1"/>
</dbReference>
<dbReference type="Pfam" id="PF00158">
    <property type="entry name" value="Sigma54_activat"/>
    <property type="match status" value="1"/>
</dbReference>
<dbReference type="Pfam" id="PF00072">
    <property type="entry name" value="Response_reg"/>
    <property type="match status" value="1"/>
</dbReference>
<keyword evidence="5" id="KW-0804">Transcription</keyword>
<dbReference type="PROSITE" id="PS50110">
    <property type="entry name" value="RESPONSE_REGULATORY"/>
    <property type="match status" value="1"/>
</dbReference>
<dbReference type="SMART" id="SM00382">
    <property type="entry name" value="AAA"/>
    <property type="match status" value="1"/>
</dbReference>
<dbReference type="CDD" id="cd00009">
    <property type="entry name" value="AAA"/>
    <property type="match status" value="1"/>
</dbReference>
<keyword evidence="2" id="KW-0067">ATP-binding</keyword>
<dbReference type="PROSITE" id="PS00688">
    <property type="entry name" value="SIGMA54_INTERACT_3"/>
    <property type="match status" value="1"/>
</dbReference>
<keyword evidence="11" id="KW-1185">Reference proteome</keyword>
<evidence type="ECO:0000256" key="6">
    <source>
        <dbReference type="PROSITE-ProRule" id="PRU00169"/>
    </source>
</evidence>
<feature type="domain" description="Sigma-54 factor interaction" evidence="8">
    <location>
        <begin position="145"/>
        <end position="374"/>
    </location>
</feature>
<dbReference type="AlphaFoldDB" id="A0A150X623"/>
<dbReference type="OrthoDB" id="9782110at2"/>
<dbReference type="InterPro" id="IPR009057">
    <property type="entry name" value="Homeodomain-like_sf"/>
</dbReference>
<evidence type="ECO:0000256" key="5">
    <source>
        <dbReference type="ARBA" id="ARBA00023163"/>
    </source>
</evidence>
<dbReference type="Gene3D" id="1.10.8.60">
    <property type="match status" value="1"/>
</dbReference>
<keyword evidence="1" id="KW-0547">Nucleotide-binding</keyword>
<dbReference type="FunFam" id="3.40.50.300:FF:000006">
    <property type="entry name" value="DNA-binding transcriptional regulator NtrC"/>
    <property type="match status" value="1"/>
</dbReference>
<keyword evidence="4" id="KW-0238">DNA-binding</keyword>
<dbReference type="SMART" id="SM00448">
    <property type="entry name" value="REC"/>
    <property type="match status" value="1"/>
</dbReference>
<evidence type="ECO:0000256" key="3">
    <source>
        <dbReference type="ARBA" id="ARBA00023015"/>
    </source>
</evidence>
<dbReference type="PANTHER" id="PTHR32071:SF81">
    <property type="entry name" value="PROPIONATE CATABOLISM OPERON REGULATORY PROTEIN"/>
    <property type="match status" value="1"/>
</dbReference>
<evidence type="ECO:0000256" key="1">
    <source>
        <dbReference type="ARBA" id="ARBA00022741"/>
    </source>
</evidence>
<evidence type="ECO:0000256" key="7">
    <source>
        <dbReference type="SAM" id="MobiDB-lite"/>
    </source>
</evidence>
<organism evidence="10 11">
    <name type="scientific">Roseivirga spongicola</name>
    <dbReference type="NCBI Taxonomy" id="333140"/>
    <lineage>
        <taxon>Bacteria</taxon>
        <taxon>Pseudomonadati</taxon>
        <taxon>Bacteroidota</taxon>
        <taxon>Cytophagia</taxon>
        <taxon>Cytophagales</taxon>
        <taxon>Roseivirgaceae</taxon>
        <taxon>Roseivirga</taxon>
    </lineage>
</organism>
<dbReference type="InterPro" id="IPR002078">
    <property type="entry name" value="Sigma_54_int"/>
</dbReference>
<evidence type="ECO:0000313" key="11">
    <source>
        <dbReference type="Proteomes" id="UP000075606"/>
    </source>
</evidence>
<evidence type="ECO:0000259" key="9">
    <source>
        <dbReference type="PROSITE" id="PS50110"/>
    </source>
</evidence>
<gene>
    <name evidence="10" type="ORF">AWW68_15915</name>
</gene>
<dbReference type="InterPro" id="IPR058031">
    <property type="entry name" value="AAA_lid_NorR"/>
</dbReference>
<dbReference type="PRINTS" id="PR01590">
    <property type="entry name" value="HTHFIS"/>
</dbReference>
<sequence length="458" mass="51709">MQHTILVVDDDPSFNKMLSSFLIRNDFKVNSVFSSASALESLSQETPDLVLTDFKLPDLNGLELMEKVKEVSPKSAMILMTNYQDIRTAVKSIQLGAFEFVTKPVNPDELLLTVKAALKHKQGVSSEAESKQRESKPKQSERKHIVGKGEKSLQTWEHIQLVAPTKMSVLILGESGTGKEYAARMIHEKSKRANEVFATIDCGSLSKELAASELFGHVKGAFTGALSDKKGQFEIANGGTLFLDEVGNLPYDVQVQLLRALEERSVRKVGSEKEIKVDVRVIAATNEKMAGAIDSQHFRLDLYHRLNEFELHLEPLRNRMEDLDEYLDFFLHSSNNELDLEVTGFAEEVVSVFKAYHWPGNLRELRNVVRRATLLCQRGQIGLGHIPETLITESRAQQPNAEQNTPGYDLKNIQEHQEKETIQRVLEEVRYNKSKAAELLNIDRSTLYNKISKYQIKA</sequence>
<dbReference type="Gene3D" id="1.10.10.60">
    <property type="entry name" value="Homeodomain-like"/>
    <property type="match status" value="1"/>
</dbReference>
<evidence type="ECO:0000313" key="10">
    <source>
        <dbReference type="EMBL" id="KYG74136.1"/>
    </source>
</evidence>
<accession>A0A150X623</accession>
<keyword evidence="6" id="KW-0597">Phosphoprotein</keyword>